<evidence type="ECO:0000313" key="3">
    <source>
        <dbReference type="Proteomes" id="UP000315995"/>
    </source>
</evidence>
<gene>
    <name evidence="2" type="ORF">FIV42_26260</name>
</gene>
<proteinExistence type="predicted"/>
<organism evidence="2 3">
    <name type="scientific">Persicimonas caeni</name>
    <dbReference type="NCBI Taxonomy" id="2292766"/>
    <lineage>
        <taxon>Bacteria</taxon>
        <taxon>Deltaproteobacteria</taxon>
        <taxon>Bradymonadales</taxon>
        <taxon>Bradymonadaceae</taxon>
        <taxon>Persicimonas</taxon>
    </lineage>
</organism>
<feature type="transmembrane region" description="Helical" evidence="1">
    <location>
        <begin position="21"/>
        <end position="48"/>
    </location>
</feature>
<keyword evidence="1" id="KW-1133">Transmembrane helix</keyword>
<dbReference type="EMBL" id="CP041186">
    <property type="protein sequence ID" value="QDG54118.1"/>
    <property type="molecule type" value="Genomic_DNA"/>
</dbReference>
<keyword evidence="1" id="KW-0812">Transmembrane</keyword>
<sequence length="69" mass="7964">MKPRLETKGPGESLTTHRALSLFYSFTLLLFYSFTLLLFRSFTFLLFYSFAQSSTETSARYSWTSPSVS</sequence>
<keyword evidence="3" id="KW-1185">Reference proteome</keyword>
<dbReference type="Proteomes" id="UP000315995">
    <property type="component" value="Chromosome"/>
</dbReference>
<keyword evidence="1" id="KW-0472">Membrane</keyword>
<dbReference type="AlphaFoldDB" id="A0A4Y6Q0K0"/>
<accession>A0A5B8YI85</accession>
<name>A0A4Y6Q0K0_PERCE</name>
<accession>A0A4Y6Q0K0</accession>
<protein>
    <submittedName>
        <fullName evidence="2">Uncharacterized protein</fullName>
    </submittedName>
</protein>
<evidence type="ECO:0000313" key="2">
    <source>
        <dbReference type="EMBL" id="QDG54118.1"/>
    </source>
</evidence>
<reference evidence="2 3" key="1">
    <citation type="submission" date="2019-06" db="EMBL/GenBank/DDBJ databases">
        <title>Persicimonas caeni gen. nov., sp. nov., a predatory bacterium isolated from solar saltern.</title>
        <authorList>
            <person name="Wang S."/>
        </authorList>
    </citation>
    <scope>NUCLEOTIDE SEQUENCE [LARGE SCALE GENOMIC DNA]</scope>
    <source>
        <strain evidence="2 3">YN101</strain>
    </source>
</reference>
<evidence type="ECO:0000256" key="1">
    <source>
        <dbReference type="SAM" id="Phobius"/>
    </source>
</evidence>